<gene>
    <name evidence="1" type="ORF">HPB50_023476</name>
</gene>
<dbReference type="Proteomes" id="UP000821845">
    <property type="component" value="Chromosome 9"/>
</dbReference>
<comment type="caution">
    <text evidence="1">The sequence shown here is derived from an EMBL/GenBank/DDBJ whole genome shotgun (WGS) entry which is preliminary data.</text>
</comment>
<evidence type="ECO:0000313" key="1">
    <source>
        <dbReference type="EMBL" id="KAH6923142.1"/>
    </source>
</evidence>
<name>A0ACB7RMU1_HYAAI</name>
<sequence>MPDRGRRVLHRVCDSVVGANWRPTRFADELLLSRYACTVCHVIPSTTVLLPCAHTLCEQCLAGCVVQGGGRSCPLDREPFCEDECQKNQIPAKKKENLKAHCWNEGDRCQFVGTVEAVLLHYDRECAFHAIQCHHCEQKILRSEIAAHYVAGCCENVSYAHGALSNGQGPSLAICDASVLREELSTIQSLMNEVLESCRTSNSTPSQDLICAVKGFESSCLREMKNIEANICATVARQLNVRREELGELKRDACCDQLSAFQSQINKLVEQSRAHDASHLKEMVRVLRDSESELKENVKTQLEKIVPVLKEPGCDLKGRVDRVEANITSSLNYTQKVLQASIDSLQRHIGPSERGVSSTASSGDTDSSSWRKEGCLILRKLKSLVDASVKRETLIGEDSLLSLDSLRQRACVVQEGGSVCPLDREPFFEDECQKNHIPSRRKQNLQAHCWNESHGCHFVGPLAELLRHYETECNFHASPCQRCGEHVPIAQLAAHYTVGCCSDTRLATGGREGACAACDGIAASAREQEVPSKYRYNDDDIPALQSQVNELTEASGIQGVQLRELNTAFAASLEIMNDKIVPAAEKLSQTISEASQQIQQLLLTRQTLDTSLVGDYEGSTGAGVSGEQMPWQEQKRTCLGNLRQVSPTLDRVLQSQHRLLFVREEMCLVPRLHEEWFERTGHSGSSISANSNELIYYVVVMMPEQCPRGLFSRSTLAYLPRSNSWFSATVSGIDGAATRAAERAPTRTRPSRDFERAAALMAAHGRPRLHRICDAVSGAKWRPTHFVDEPTLNRYACCVCHVIPSTTVVLPCSHTLCEQCLVGCGVEDGGSCCPLDRKRFTEAMCKKTQLPAQKKQNLKAYCWNEPTGCQFMGPLADLLVHYETECKFHSFPCQRCGKHFPNAQLSAHYIGGCGDSRFATRGADGATISRCSGDIEVATAIRGEDDDVAALQGQVNELKEASRIQDAQLRVLNTALAATLDTMTTKIALAAEKFSQTIGEASEQLHRRLLAGRTPESSHAPYGENAAGASCLDSERLWREEKRNHLRNLGSIDLTLRDILENQSFPPPLRGEMSLTPGKSGVWPLVRPGFTIYHMVLSNPNDILEREYTVKAIANMHDRCSWFAAAAKISRYDLIELEFSRCGEPGYVNRFAVVRVAIMHGGESVDLQECTSTKCTQNYCLTAPWSKFLTGHYLLFEIVIG</sequence>
<accession>A0ACB7RMU1</accession>
<evidence type="ECO:0000313" key="2">
    <source>
        <dbReference type="Proteomes" id="UP000821845"/>
    </source>
</evidence>
<organism evidence="1 2">
    <name type="scientific">Hyalomma asiaticum</name>
    <name type="common">Tick</name>
    <dbReference type="NCBI Taxonomy" id="266040"/>
    <lineage>
        <taxon>Eukaryota</taxon>
        <taxon>Metazoa</taxon>
        <taxon>Ecdysozoa</taxon>
        <taxon>Arthropoda</taxon>
        <taxon>Chelicerata</taxon>
        <taxon>Arachnida</taxon>
        <taxon>Acari</taxon>
        <taxon>Parasitiformes</taxon>
        <taxon>Ixodida</taxon>
        <taxon>Ixodoidea</taxon>
        <taxon>Ixodidae</taxon>
        <taxon>Hyalomminae</taxon>
        <taxon>Hyalomma</taxon>
    </lineage>
</organism>
<proteinExistence type="predicted"/>
<protein>
    <submittedName>
        <fullName evidence="1">Uncharacterized protein</fullName>
    </submittedName>
</protein>
<dbReference type="EMBL" id="CM023489">
    <property type="protein sequence ID" value="KAH6923142.1"/>
    <property type="molecule type" value="Genomic_DNA"/>
</dbReference>
<keyword evidence="2" id="KW-1185">Reference proteome</keyword>
<reference evidence="1" key="1">
    <citation type="submission" date="2020-05" db="EMBL/GenBank/DDBJ databases">
        <title>Large-scale comparative analyses of tick genomes elucidate their genetic diversity and vector capacities.</title>
        <authorList>
            <person name="Jia N."/>
            <person name="Wang J."/>
            <person name="Shi W."/>
            <person name="Du L."/>
            <person name="Sun Y."/>
            <person name="Zhan W."/>
            <person name="Jiang J."/>
            <person name="Wang Q."/>
            <person name="Zhang B."/>
            <person name="Ji P."/>
            <person name="Sakyi L.B."/>
            <person name="Cui X."/>
            <person name="Yuan T."/>
            <person name="Jiang B."/>
            <person name="Yang W."/>
            <person name="Lam T.T.-Y."/>
            <person name="Chang Q."/>
            <person name="Ding S."/>
            <person name="Wang X."/>
            <person name="Zhu J."/>
            <person name="Ruan X."/>
            <person name="Zhao L."/>
            <person name="Wei J."/>
            <person name="Que T."/>
            <person name="Du C."/>
            <person name="Cheng J."/>
            <person name="Dai P."/>
            <person name="Han X."/>
            <person name="Huang E."/>
            <person name="Gao Y."/>
            <person name="Liu J."/>
            <person name="Shao H."/>
            <person name="Ye R."/>
            <person name="Li L."/>
            <person name="Wei W."/>
            <person name="Wang X."/>
            <person name="Wang C."/>
            <person name="Yang T."/>
            <person name="Huo Q."/>
            <person name="Li W."/>
            <person name="Guo W."/>
            <person name="Chen H."/>
            <person name="Zhou L."/>
            <person name="Ni X."/>
            <person name="Tian J."/>
            <person name="Zhou Y."/>
            <person name="Sheng Y."/>
            <person name="Liu T."/>
            <person name="Pan Y."/>
            <person name="Xia L."/>
            <person name="Li J."/>
            <person name="Zhao F."/>
            <person name="Cao W."/>
        </authorList>
    </citation>
    <scope>NUCLEOTIDE SEQUENCE</scope>
    <source>
        <strain evidence="1">Hyas-2018</strain>
    </source>
</reference>